<evidence type="ECO:0000256" key="3">
    <source>
        <dbReference type="SAM" id="Phobius"/>
    </source>
</evidence>
<comment type="caution">
    <text evidence="4">The sequence shown here is derived from an EMBL/GenBank/DDBJ whole genome shotgun (WGS) entry which is preliminary data.</text>
</comment>
<keyword evidence="3" id="KW-0472">Membrane</keyword>
<proteinExistence type="predicted"/>
<organism evidence="4 5">
    <name type="scientific">Kingdonia uniflora</name>
    <dbReference type="NCBI Taxonomy" id="39325"/>
    <lineage>
        <taxon>Eukaryota</taxon>
        <taxon>Viridiplantae</taxon>
        <taxon>Streptophyta</taxon>
        <taxon>Embryophyta</taxon>
        <taxon>Tracheophyta</taxon>
        <taxon>Spermatophyta</taxon>
        <taxon>Magnoliopsida</taxon>
        <taxon>Ranunculales</taxon>
        <taxon>Circaeasteraceae</taxon>
        <taxon>Kingdonia</taxon>
    </lineage>
</organism>
<dbReference type="GO" id="GO:0046872">
    <property type="term" value="F:metal ion binding"/>
    <property type="evidence" value="ECO:0007669"/>
    <property type="project" value="UniProtKB-KW"/>
</dbReference>
<reference evidence="4 5" key="1">
    <citation type="journal article" date="2020" name="IScience">
        <title>Genome Sequencing of the Endangered Kingdonia uniflora (Circaeasteraceae, Ranunculales) Reveals Potential Mechanisms of Evolutionary Specialization.</title>
        <authorList>
            <person name="Sun Y."/>
            <person name="Deng T."/>
            <person name="Zhang A."/>
            <person name="Moore M.J."/>
            <person name="Landis J.B."/>
            <person name="Lin N."/>
            <person name="Zhang H."/>
            <person name="Zhang X."/>
            <person name="Huang J."/>
            <person name="Zhang X."/>
            <person name="Sun H."/>
            <person name="Wang H."/>
        </authorList>
    </citation>
    <scope>NUCLEOTIDE SEQUENCE [LARGE SCALE GENOMIC DNA]</scope>
    <source>
        <strain evidence="4">TB1705</strain>
        <tissue evidence="4">Leaf</tissue>
    </source>
</reference>
<dbReference type="GO" id="GO:0008168">
    <property type="term" value="F:methyltransferase activity"/>
    <property type="evidence" value="ECO:0007669"/>
    <property type="project" value="InterPro"/>
</dbReference>
<dbReference type="SUPFAM" id="SSF53335">
    <property type="entry name" value="S-adenosyl-L-methionine-dependent methyltransferases"/>
    <property type="match status" value="1"/>
</dbReference>
<dbReference type="PANTHER" id="PTHR31009">
    <property type="entry name" value="S-ADENOSYL-L-METHIONINE:CARBOXYL METHYLTRANSFERASE FAMILY PROTEIN"/>
    <property type="match status" value="1"/>
</dbReference>
<protein>
    <submittedName>
        <fullName evidence="4">Uncharacterized protein</fullName>
    </submittedName>
</protein>
<dbReference type="InterPro" id="IPR029063">
    <property type="entry name" value="SAM-dependent_MTases_sf"/>
</dbReference>
<evidence type="ECO:0000313" key="4">
    <source>
        <dbReference type="EMBL" id="KAF6141073.1"/>
    </source>
</evidence>
<dbReference type="Gene3D" id="1.10.1200.270">
    <property type="entry name" value="Methyltransferase, alpha-helical capping domain"/>
    <property type="match status" value="1"/>
</dbReference>
<evidence type="ECO:0000256" key="1">
    <source>
        <dbReference type="ARBA" id="ARBA00022723"/>
    </source>
</evidence>
<dbReference type="InterPro" id="IPR028919">
    <property type="entry name" value="Viral_movement"/>
</dbReference>
<dbReference type="InterPro" id="IPR042086">
    <property type="entry name" value="MeTrfase_capping"/>
</dbReference>
<dbReference type="OrthoDB" id="1523883at2759"/>
<dbReference type="Pfam" id="PF01107">
    <property type="entry name" value="MP"/>
    <property type="match status" value="1"/>
</dbReference>
<sequence length="681" mass="77213">MFDFISQDNIKIMEQSIALDSASHLLKLLNLNDIEKYLKKYNYLYIGCIQVAFKPLTLLGINFSILAYLRDERSREFQSSLMGIVQTSLCHGLCHGPVYFDVYQNLTLSFTDKSLFDAISLRIQTQGYNFIHGAEVIAIIYRIHYKIMNTLCPRAILKSEPGKTIAVQSNCLTTNIAVNRLISWNEINIPTEWVLPQAVVPRPRFNNQVSQITQTADGDVEVTFASHPIRLSLHKSKSCRQLTNEEEIPYHVSCPSTRPSVSRHSTSEPIIKGIRLSDQQIPHGVYHDSNHDPNTSTRSESFSIVCLLKLIFCFITCQRKVLSIGKSVRDEAMFDLLSTSSIHKSLSIADSGCSSGPNTFMVVSDLMDTVHSKYSLLGYQTTEFLVYLNNLPGNDFNSVFMSLQGFRDNLKKSIGEEFGQCFVFGVPGSFYERLFPSNSLHFVHSSCSIHWLSQVPRGLEDNKGNIYMSKSSPQSILDAYFRQFKSDFSLFLKLQSVEVVRGGRMVLTTLGRISKRRSSKDCCRAWEFLAMALNDMVLEGLIEEEKVHLFNAPLYTPSSTEITDLIHNEGSFSLHRLEVSEVNWNSEENKDNVGCCEYDKLKIGYMIANCMRAAIEPLLVNHFGEKIIDELFHRNGAIIADSTAKEKNKFFIIIVSMTKILNLILVLCYELVLNKCIMRNP</sequence>
<keyword evidence="1" id="KW-0479">Metal-binding</keyword>
<dbReference type="EMBL" id="JACGCM010002332">
    <property type="protein sequence ID" value="KAF6141073.1"/>
    <property type="molecule type" value="Genomic_DNA"/>
</dbReference>
<dbReference type="AlphaFoldDB" id="A0A7J7LEL4"/>
<feature type="transmembrane region" description="Helical" evidence="3">
    <location>
        <begin position="650"/>
        <end position="672"/>
    </location>
</feature>
<keyword evidence="2" id="KW-0460">Magnesium</keyword>
<name>A0A7J7LEL4_9MAGN</name>
<gene>
    <name evidence="4" type="ORF">GIB67_006518</name>
</gene>
<dbReference type="Gene3D" id="3.40.50.150">
    <property type="entry name" value="Vaccinia Virus protein VP39"/>
    <property type="match status" value="1"/>
</dbReference>
<evidence type="ECO:0000313" key="5">
    <source>
        <dbReference type="Proteomes" id="UP000541444"/>
    </source>
</evidence>
<keyword evidence="3" id="KW-1133">Transmembrane helix</keyword>
<dbReference type="InterPro" id="IPR005299">
    <property type="entry name" value="MeTrfase_7"/>
</dbReference>
<accession>A0A7J7LEL4</accession>
<evidence type="ECO:0000256" key="2">
    <source>
        <dbReference type="ARBA" id="ARBA00022842"/>
    </source>
</evidence>
<keyword evidence="3" id="KW-0812">Transmembrane</keyword>
<dbReference type="Proteomes" id="UP000541444">
    <property type="component" value="Unassembled WGS sequence"/>
</dbReference>
<dbReference type="Pfam" id="PF03492">
    <property type="entry name" value="Methyltransf_7"/>
    <property type="match status" value="1"/>
</dbReference>
<keyword evidence="5" id="KW-1185">Reference proteome</keyword>